<dbReference type="EMBL" id="BTFZ01000001">
    <property type="protein sequence ID" value="GMM32738.1"/>
    <property type="molecule type" value="Genomic_DNA"/>
</dbReference>
<evidence type="ECO:0000313" key="2">
    <source>
        <dbReference type="Proteomes" id="UP001360560"/>
    </source>
</evidence>
<reference evidence="1 2" key="1">
    <citation type="journal article" date="2023" name="Elife">
        <title>Identification of key yeast species and microbe-microbe interactions impacting larval growth of Drosophila in the wild.</title>
        <authorList>
            <person name="Mure A."/>
            <person name="Sugiura Y."/>
            <person name="Maeda R."/>
            <person name="Honda K."/>
            <person name="Sakurai N."/>
            <person name="Takahashi Y."/>
            <person name="Watada M."/>
            <person name="Katoh T."/>
            <person name="Gotoh A."/>
            <person name="Gotoh Y."/>
            <person name="Taniguchi I."/>
            <person name="Nakamura K."/>
            <person name="Hayashi T."/>
            <person name="Katayama T."/>
            <person name="Uemura T."/>
            <person name="Hattori Y."/>
        </authorList>
    </citation>
    <scope>NUCLEOTIDE SEQUENCE [LARGE SCALE GENOMIC DNA]</scope>
    <source>
        <strain evidence="1 2">SC-9</strain>
    </source>
</reference>
<dbReference type="Proteomes" id="UP001360560">
    <property type="component" value="Unassembled WGS sequence"/>
</dbReference>
<keyword evidence="2" id="KW-1185">Reference proteome</keyword>
<dbReference type="RefSeq" id="XP_064849738.1">
    <property type="nucleotide sequence ID" value="XM_064993666.1"/>
</dbReference>
<comment type="caution">
    <text evidence="1">The sequence shown here is derived from an EMBL/GenBank/DDBJ whole genome shotgun (WGS) entry which is preliminary data.</text>
</comment>
<evidence type="ECO:0000313" key="1">
    <source>
        <dbReference type="EMBL" id="GMM32738.1"/>
    </source>
</evidence>
<sequence>MCLSLASSILAQILYFQSSLHKLSQFDHLAGLDGSIITNNHHQNDHSNTPGLSLASSDLSQQQPLSSTLYSSNNISSSSDVFNNPNLLNPLHIHNIDTNNHYQNQHIAVFISSSPSVSSNSQSSIAASSTSSSTVYPSMDPSWYGCEARCKYDYCNEFVDCSYNCRSVVFDSYAPTTCRVEGVCECISER</sequence>
<proteinExistence type="predicted"/>
<accession>A0AAV5QDB9</accession>
<gene>
    <name evidence="1" type="ORF">DASC09_000630</name>
</gene>
<dbReference type="GeneID" id="90070717"/>
<protein>
    <submittedName>
        <fullName evidence="1">Uncharacterized protein</fullName>
    </submittedName>
</protein>
<dbReference type="AlphaFoldDB" id="A0AAV5QDB9"/>
<organism evidence="1 2">
    <name type="scientific">Saccharomycopsis crataegensis</name>
    <dbReference type="NCBI Taxonomy" id="43959"/>
    <lineage>
        <taxon>Eukaryota</taxon>
        <taxon>Fungi</taxon>
        <taxon>Dikarya</taxon>
        <taxon>Ascomycota</taxon>
        <taxon>Saccharomycotina</taxon>
        <taxon>Saccharomycetes</taxon>
        <taxon>Saccharomycopsidaceae</taxon>
        <taxon>Saccharomycopsis</taxon>
    </lineage>
</organism>
<name>A0AAV5QDB9_9ASCO</name>